<evidence type="ECO:0000313" key="3">
    <source>
        <dbReference type="Proteomes" id="UP000474054"/>
    </source>
</evidence>
<comment type="caution">
    <text evidence="2">The sequence shown here is derived from an EMBL/GenBank/DDBJ whole genome shotgun (WGS) entry which is preliminary data.</text>
</comment>
<feature type="transmembrane region" description="Helical" evidence="1">
    <location>
        <begin position="56"/>
        <end position="78"/>
    </location>
</feature>
<dbReference type="AlphaFoldDB" id="A0A6G1T730"/>
<keyword evidence="1" id="KW-0472">Membrane</keyword>
<reference evidence="2 3" key="1">
    <citation type="submission" date="2019-10" db="EMBL/GenBank/DDBJ databases">
        <title>Comparative genomics of sulfur disproportionating microorganisms.</title>
        <authorList>
            <person name="Ward L.M."/>
            <person name="Bertran E."/>
            <person name="Johnston D."/>
        </authorList>
    </citation>
    <scope>NUCLEOTIDE SEQUENCE [LARGE SCALE GENOMIC DNA]</scope>
    <source>
        <strain evidence="2 3">DSM 3772</strain>
    </source>
</reference>
<protein>
    <submittedName>
        <fullName evidence="2">Uncharacterized protein</fullName>
    </submittedName>
</protein>
<dbReference type="RefSeq" id="WP_152942539.1">
    <property type="nucleotide sequence ID" value="NZ_CP045482.1"/>
</dbReference>
<dbReference type="GeneID" id="42778963"/>
<feature type="transmembrane region" description="Helical" evidence="1">
    <location>
        <begin position="84"/>
        <end position="107"/>
    </location>
</feature>
<dbReference type="EMBL" id="WHYS01000002">
    <property type="protein sequence ID" value="MQL56130.1"/>
    <property type="molecule type" value="Genomic_DNA"/>
</dbReference>
<sequence>MIADISTGYFLLWRLMGIIGLTLTFTFFMISEFISPHIGLLVSPFVDKYKKDKFQLLRVSYIIDMMLFIILYPLFLYLYVVKDLFLIVFTVGMIASTFIKSVEYKILGVTVRYLIKDYRNEVYSIRKYGLLTRAIGTILGTSLLSLNITENLTVILILYLIGLRLLSNINIDGEIKTRAQKVHLYLF</sequence>
<keyword evidence="1" id="KW-1133">Transmembrane helix</keyword>
<feature type="transmembrane region" description="Helical" evidence="1">
    <location>
        <begin position="152"/>
        <end position="171"/>
    </location>
</feature>
<feature type="transmembrane region" description="Helical" evidence="1">
    <location>
        <begin position="12"/>
        <end position="35"/>
    </location>
</feature>
<proteinExistence type="predicted"/>
<accession>A0A6G1T730</accession>
<feature type="transmembrane region" description="Helical" evidence="1">
    <location>
        <begin position="128"/>
        <end position="146"/>
    </location>
</feature>
<organism evidence="2 3">
    <name type="scientific">Acidianus ambivalens</name>
    <name type="common">Desulfurolobus ambivalens</name>
    <dbReference type="NCBI Taxonomy" id="2283"/>
    <lineage>
        <taxon>Archaea</taxon>
        <taxon>Thermoproteota</taxon>
        <taxon>Thermoprotei</taxon>
        <taxon>Sulfolobales</taxon>
        <taxon>Sulfolobaceae</taxon>
        <taxon>Acidianus</taxon>
    </lineage>
</organism>
<evidence type="ECO:0000256" key="1">
    <source>
        <dbReference type="SAM" id="Phobius"/>
    </source>
</evidence>
<name>A0A6G1T730_ACIAM</name>
<keyword evidence="1" id="KW-0812">Transmembrane</keyword>
<gene>
    <name evidence="2" type="ORF">GFB69_10365</name>
</gene>
<dbReference type="Proteomes" id="UP000474054">
    <property type="component" value="Unassembled WGS sequence"/>
</dbReference>
<evidence type="ECO:0000313" key="2">
    <source>
        <dbReference type="EMBL" id="MQL56130.1"/>
    </source>
</evidence>